<dbReference type="PRINTS" id="PR00382">
    <property type="entry name" value="LIPIDTRNSFER"/>
</dbReference>
<dbReference type="Pfam" id="PF00234">
    <property type="entry name" value="Tryp_alpha_amyl"/>
    <property type="match status" value="1"/>
</dbReference>
<sequence>MARSGMLKVVFIIMVVVVGVDAGISCGQVTSQLAPCITYLVRGGAVSPLCCRGVRGLSASARTTRDRRTACGCIKSASAGIRGLKLALAASLPGRCRVRIPYKISPSTDCSRVR</sequence>
<dbReference type="FunFam" id="1.10.110.10:FF:000002">
    <property type="entry name" value="Non-specific lipid-transfer protein"/>
    <property type="match status" value="1"/>
</dbReference>
<keyword evidence="4" id="KW-0446">Lipid-binding</keyword>
<evidence type="ECO:0000313" key="6">
    <source>
        <dbReference type="RefSeq" id="XP_010253092.1"/>
    </source>
</evidence>
<keyword evidence="3" id="KW-1015">Disulfide bond</keyword>
<reference evidence="6" key="1">
    <citation type="submission" date="2025-08" db="UniProtKB">
        <authorList>
            <consortium name="RefSeq"/>
        </authorList>
    </citation>
    <scope>IDENTIFICATION</scope>
</reference>
<evidence type="ECO:0000256" key="1">
    <source>
        <dbReference type="ARBA" id="ARBA00009748"/>
    </source>
</evidence>
<dbReference type="RefSeq" id="XP_010253092.1">
    <property type="nucleotide sequence ID" value="XM_010254790.2"/>
</dbReference>
<dbReference type="InterPro" id="IPR016140">
    <property type="entry name" value="Bifunc_inhib/LTP/seed_store"/>
</dbReference>
<dbReference type="InterPro" id="IPR000528">
    <property type="entry name" value="Plant_nsLTP"/>
</dbReference>
<dbReference type="GeneID" id="104594496"/>
<dbReference type="SUPFAM" id="SSF47699">
    <property type="entry name" value="Bifunctional inhibitor/lipid-transfer protein/seed storage 2S albumin"/>
    <property type="match status" value="1"/>
</dbReference>
<dbReference type="PROSITE" id="PS00597">
    <property type="entry name" value="PLANT_LTP"/>
    <property type="match status" value="1"/>
</dbReference>
<dbReference type="GO" id="GO:0008289">
    <property type="term" value="F:lipid binding"/>
    <property type="evidence" value="ECO:0007669"/>
    <property type="project" value="UniProtKB-KW"/>
</dbReference>
<dbReference type="SMART" id="SM00499">
    <property type="entry name" value="AAI"/>
    <property type="match status" value="1"/>
</dbReference>
<protein>
    <recommendedName>
        <fullName evidence="4">Non-specific lipid-transfer protein</fullName>
    </recommendedName>
</protein>
<dbReference type="CDD" id="cd01960">
    <property type="entry name" value="nsLTP1"/>
    <property type="match status" value="1"/>
</dbReference>
<keyword evidence="2 4" id="KW-0813">Transport</keyword>
<dbReference type="GO" id="GO:0006869">
    <property type="term" value="P:lipid transport"/>
    <property type="evidence" value="ECO:0007669"/>
    <property type="project" value="InterPro"/>
</dbReference>
<keyword evidence="5" id="KW-1185">Reference proteome</keyword>
<dbReference type="Gene3D" id="1.10.110.10">
    <property type="entry name" value="Plant lipid-transfer and hydrophobic proteins"/>
    <property type="match status" value="1"/>
</dbReference>
<dbReference type="Proteomes" id="UP000189703">
    <property type="component" value="Unplaced"/>
</dbReference>
<comment type="function">
    <text evidence="4">Plant non-specific lipid-transfer proteins transfer phospholipids as well as galactolipids across membranes. May play a role in wax or cutin deposition in the cell walls of expanding epidermal cells and certain secretory tissues.</text>
</comment>
<dbReference type="InterPro" id="IPR036312">
    <property type="entry name" value="Bifun_inhib/LTP/seed_sf"/>
</dbReference>
<dbReference type="OMA" id="CYFYLRQ"/>
<accession>A0A1U7ZH25</accession>
<evidence type="ECO:0000256" key="2">
    <source>
        <dbReference type="ARBA" id="ARBA00022448"/>
    </source>
</evidence>
<dbReference type="OrthoDB" id="770678at2759"/>
<dbReference type="PANTHER" id="PTHR33076">
    <property type="entry name" value="NON-SPECIFIC LIPID-TRANSFER PROTEIN 2-RELATED"/>
    <property type="match status" value="1"/>
</dbReference>
<dbReference type="KEGG" id="nnu:104594496"/>
<gene>
    <name evidence="6" type="primary">LOC104594496</name>
</gene>
<name>A0A1U7ZH25_NELNU</name>
<dbReference type="AlphaFoldDB" id="A0A1U7ZH25"/>
<dbReference type="eggNOG" id="ENOG502S4CI">
    <property type="taxonomic scope" value="Eukaryota"/>
</dbReference>
<proteinExistence type="inferred from homology"/>
<organism evidence="5 6">
    <name type="scientific">Nelumbo nucifera</name>
    <name type="common">Sacred lotus</name>
    <dbReference type="NCBI Taxonomy" id="4432"/>
    <lineage>
        <taxon>Eukaryota</taxon>
        <taxon>Viridiplantae</taxon>
        <taxon>Streptophyta</taxon>
        <taxon>Embryophyta</taxon>
        <taxon>Tracheophyta</taxon>
        <taxon>Spermatophyta</taxon>
        <taxon>Magnoliopsida</taxon>
        <taxon>Proteales</taxon>
        <taxon>Nelumbonaceae</taxon>
        <taxon>Nelumbo</taxon>
    </lineage>
</organism>
<evidence type="ECO:0000313" key="5">
    <source>
        <dbReference type="Proteomes" id="UP000189703"/>
    </source>
</evidence>
<evidence type="ECO:0000256" key="3">
    <source>
        <dbReference type="ARBA" id="ARBA00023157"/>
    </source>
</evidence>
<evidence type="ECO:0000256" key="4">
    <source>
        <dbReference type="RuleBase" id="RU000628"/>
    </source>
</evidence>
<comment type="similarity">
    <text evidence="1 4">Belongs to the plant LTP family.</text>
</comment>